<comment type="caution">
    <text evidence="5">Lacks conserved residue(s) required for the propagation of feature annotation.</text>
</comment>
<evidence type="ECO:0000313" key="8">
    <source>
        <dbReference type="Proteomes" id="UP000242886"/>
    </source>
</evidence>
<keyword evidence="4 5" id="KW-0472">Membrane</keyword>
<protein>
    <recommendedName>
        <fullName evidence="5">Small-conductance mechanosensitive channel</fullName>
    </recommendedName>
</protein>
<sequence>MVPTLLKDLANTGSPLGISFLGCIFFVAATVVVVLIRRATRRLESHLVDITALRFVSALAQVLTYLMGFVLYAHLVPGLRSIGTALLAGVSVASVVMGLAAQSTLSNLIAGFSLVLYRPFSIGDTIRLNAPTGVTSARVKNISLGFTILQDDDGQEIIVPNSVMIGSTIVRLRRARD</sequence>
<accession>A0A7Z7HSQ9</accession>
<dbReference type="InterPro" id="IPR006685">
    <property type="entry name" value="MscS_channel_2nd"/>
</dbReference>
<proteinExistence type="inferred from homology"/>
<dbReference type="AlphaFoldDB" id="A0A7Z7HSQ9"/>
<organism evidence="7 8">
    <name type="scientific">Sterolibacterium denitrificans</name>
    <dbReference type="NCBI Taxonomy" id="157592"/>
    <lineage>
        <taxon>Bacteria</taxon>
        <taxon>Pseudomonadati</taxon>
        <taxon>Pseudomonadota</taxon>
        <taxon>Betaproteobacteria</taxon>
        <taxon>Nitrosomonadales</taxon>
        <taxon>Sterolibacteriaceae</taxon>
        <taxon>Sterolibacterium</taxon>
    </lineage>
</organism>
<name>A0A7Z7HSQ9_9PROT</name>
<keyword evidence="2 5" id="KW-0812">Transmembrane</keyword>
<dbReference type="InterPro" id="IPR023408">
    <property type="entry name" value="MscS_beta-dom_sf"/>
</dbReference>
<evidence type="ECO:0000256" key="3">
    <source>
        <dbReference type="ARBA" id="ARBA00022989"/>
    </source>
</evidence>
<dbReference type="PANTHER" id="PTHR30221">
    <property type="entry name" value="SMALL-CONDUCTANCE MECHANOSENSITIVE CHANNEL"/>
    <property type="match status" value="1"/>
</dbReference>
<evidence type="ECO:0000256" key="1">
    <source>
        <dbReference type="ARBA" id="ARBA00004370"/>
    </source>
</evidence>
<feature type="transmembrane region" description="Helical" evidence="5">
    <location>
        <begin position="16"/>
        <end position="36"/>
    </location>
</feature>
<keyword evidence="5" id="KW-0813">Transport</keyword>
<dbReference type="PANTHER" id="PTHR30221:SF1">
    <property type="entry name" value="SMALL-CONDUCTANCE MECHANOSENSITIVE CHANNEL"/>
    <property type="match status" value="1"/>
</dbReference>
<dbReference type="GO" id="GO:0008381">
    <property type="term" value="F:mechanosensitive monoatomic ion channel activity"/>
    <property type="evidence" value="ECO:0007669"/>
    <property type="project" value="InterPro"/>
</dbReference>
<dbReference type="GO" id="GO:0005886">
    <property type="term" value="C:plasma membrane"/>
    <property type="evidence" value="ECO:0007669"/>
    <property type="project" value="UniProtKB-SubCell"/>
</dbReference>
<comment type="subcellular location">
    <subcellularLocation>
        <location evidence="5">Cell inner membrane</location>
        <topology evidence="5">Multi-pass membrane protein</topology>
    </subcellularLocation>
    <subcellularLocation>
        <location evidence="1">Membrane</location>
    </subcellularLocation>
</comment>
<reference evidence="7" key="1">
    <citation type="submission" date="2017-03" db="EMBL/GenBank/DDBJ databases">
        <authorList>
            <consortium name="AG Boll"/>
        </authorList>
    </citation>
    <scope>NUCLEOTIDE SEQUENCE [LARGE SCALE GENOMIC DNA]</scope>
    <source>
        <strain evidence="7">Chol</strain>
    </source>
</reference>
<keyword evidence="5" id="KW-1003">Cell membrane</keyword>
<dbReference type="SUPFAM" id="SSF50182">
    <property type="entry name" value="Sm-like ribonucleoproteins"/>
    <property type="match status" value="1"/>
</dbReference>
<dbReference type="InterPro" id="IPR045275">
    <property type="entry name" value="MscS_archaea/bacteria_type"/>
</dbReference>
<dbReference type="Gene3D" id="2.30.30.60">
    <property type="match status" value="1"/>
</dbReference>
<evidence type="ECO:0000256" key="2">
    <source>
        <dbReference type="ARBA" id="ARBA00022692"/>
    </source>
</evidence>
<keyword evidence="3 5" id="KW-1133">Transmembrane helix</keyword>
<feature type="transmembrane region" description="Helical" evidence="5">
    <location>
        <begin position="81"/>
        <end position="101"/>
    </location>
</feature>
<gene>
    <name evidence="7" type="ORF">SDENCHOL_20502</name>
</gene>
<dbReference type="Gene3D" id="1.10.287.1260">
    <property type="match status" value="1"/>
</dbReference>
<comment type="subunit">
    <text evidence="5">Homoheptamer.</text>
</comment>
<dbReference type="PROSITE" id="PS51257">
    <property type="entry name" value="PROKAR_LIPOPROTEIN"/>
    <property type="match status" value="1"/>
</dbReference>
<keyword evidence="8" id="KW-1185">Reference proteome</keyword>
<evidence type="ECO:0000313" key="7">
    <source>
        <dbReference type="EMBL" id="SMB27909.1"/>
    </source>
</evidence>
<dbReference type="Proteomes" id="UP000242886">
    <property type="component" value="Chromosome SDENCHOL"/>
</dbReference>
<feature type="domain" description="Mechanosensitive ion channel MscS" evidence="6">
    <location>
        <begin position="104"/>
        <end position="170"/>
    </location>
</feature>
<evidence type="ECO:0000256" key="5">
    <source>
        <dbReference type="RuleBase" id="RU369025"/>
    </source>
</evidence>
<comment type="similarity">
    <text evidence="5">Belongs to the MscS (TC 1.A.23) family.</text>
</comment>
<dbReference type="InterPro" id="IPR010920">
    <property type="entry name" value="LSM_dom_sf"/>
</dbReference>
<keyword evidence="5" id="KW-0406">Ion transport</keyword>
<evidence type="ECO:0000256" key="4">
    <source>
        <dbReference type="ARBA" id="ARBA00023136"/>
    </source>
</evidence>
<keyword evidence="5" id="KW-0407">Ion channel</keyword>
<feature type="transmembrane region" description="Helical" evidence="5">
    <location>
        <begin position="56"/>
        <end position="75"/>
    </location>
</feature>
<dbReference type="Pfam" id="PF00924">
    <property type="entry name" value="MS_channel_2nd"/>
    <property type="match status" value="1"/>
</dbReference>
<keyword evidence="5" id="KW-0997">Cell inner membrane</keyword>
<comment type="function">
    <text evidence="5">Mechanosensitive channel that participates in the regulation of osmotic pressure changes within the cell, opening in response to stretch forces in the membrane lipid bilayer, without the need for other proteins. Contributes to normal resistance to hypoosmotic shock. Forms an ion channel of 1.0 nanosiemens conductance with a slight preference for anions.</text>
</comment>
<evidence type="ECO:0000259" key="6">
    <source>
        <dbReference type="Pfam" id="PF00924"/>
    </source>
</evidence>
<dbReference type="EMBL" id="LT837803">
    <property type="protein sequence ID" value="SMB27909.1"/>
    <property type="molecule type" value="Genomic_DNA"/>
</dbReference>